<accession>A0A5A7RGD5</accession>
<organism evidence="1 2">
    <name type="scientific">Striga asiatica</name>
    <name type="common">Asiatic witchweed</name>
    <name type="synonym">Buchnera asiatica</name>
    <dbReference type="NCBI Taxonomy" id="4170"/>
    <lineage>
        <taxon>Eukaryota</taxon>
        <taxon>Viridiplantae</taxon>
        <taxon>Streptophyta</taxon>
        <taxon>Embryophyta</taxon>
        <taxon>Tracheophyta</taxon>
        <taxon>Spermatophyta</taxon>
        <taxon>Magnoliopsida</taxon>
        <taxon>eudicotyledons</taxon>
        <taxon>Gunneridae</taxon>
        <taxon>Pentapetalae</taxon>
        <taxon>asterids</taxon>
        <taxon>lamiids</taxon>
        <taxon>Lamiales</taxon>
        <taxon>Orobanchaceae</taxon>
        <taxon>Buchnereae</taxon>
        <taxon>Striga</taxon>
    </lineage>
</organism>
<dbReference type="Proteomes" id="UP000325081">
    <property type="component" value="Unassembled WGS sequence"/>
</dbReference>
<comment type="caution">
    <text evidence="1">The sequence shown here is derived from an EMBL/GenBank/DDBJ whole genome shotgun (WGS) entry which is preliminary data.</text>
</comment>
<protein>
    <submittedName>
        <fullName evidence="1">Uncharacterized protein</fullName>
    </submittedName>
</protein>
<keyword evidence="2" id="KW-1185">Reference proteome</keyword>
<name>A0A5A7RGD5_STRAF</name>
<proteinExistence type="predicted"/>
<evidence type="ECO:0000313" key="2">
    <source>
        <dbReference type="Proteomes" id="UP000325081"/>
    </source>
</evidence>
<gene>
    <name evidence="1" type="ORF">STAS_33925</name>
</gene>
<dbReference type="AlphaFoldDB" id="A0A5A7RGD5"/>
<sequence length="219" mass="23918">MVVSKSHSSAQLVQVTFAYDDVYVVVISQANHLPYQHHKQVPEDILVTGLMLEHIHAKMDSITTHVLALLNRLFKIDLVRIFIDYLRFELGPCRGGRLWKAPTTEVVFSRFRQGEVGSIAILEVGPSVRSAVMCGNLNSARVAPWNLSYVRFTSGSQLAVVMWRFDIGPGGAVEPELCSIHVGFTVGCGQLCGDVGPIDWGADCRGVSEIGCFKGSPCG</sequence>
<reference evidence="2" key="1">
    <citation type="journal article" date="2019" name="Curr. Biol.">
        <title>Genome Sequence of Striga asiatica Provides Insight into the Evolution of Plant Parasitism.</title>
        <authorList>
            <person name="Yoshida S."/>
            <person name="Kim S."/>
            <person name="Wafula E.K."/>
            <person name="Tanskanen J."/>
            <person name="Kim Y.M."/>
            <person name="Honaas L."/>
            <person name="Yang Z."/>
            <person name="Spallek T."/>
            <person name="Conn C.E."/>
            <person name="Ichihashi Y."/>
            <person name="Cheong K."/>
            <person name="Cui S."/>
            <person name="Der J.P."/>
            <person name="Gundlach H."/>
            <person name="Jiao Y."/>
            <person name="Hori C."/>
            <person name="Ishida J.K."/>
            <person name="Kasahara H."/>
            <person name="Kiba T."/>
            <person name="Kim M.S."/>
            <person name="Koo N."/>
            <person name="Laohavisit A."/>
            <person name="Lee Y.H."/>
            <person name="Lumba S."/>
            <person name="McCourt P."/>
            <person name="Mortimer J.C."/>
            <person name="Mutuku J.M."/>
            <person name="Nomura T."/>
            <person name="Sasaki-Sekimoto Y."/>
            <person name="Seto Y."/>
            <person name="Wang Y."/>
            <person name="Wakatake T."/>
            <person name="Sakakibara H."/>
            <person name="Demura T."/>
            <person name="Yamaguchi S."/>
            <person name="Yoneyama K."/>
            <person name="Manabe R.I."/>
            <person name="Nelson D.C."/>
            <person name="Schulman A.H."/>
            <person name="Timko M.P."/>
            <person name="dePamphilis C.W."/>
            <person name="Choi D."/>
            <person name="Shirasu K."/>
        </authorList>
    </citation>
    <scope>NUCLEOTIDE SEQUENCE [LARGE SCALE GENOMIC DNA]</scope>
    <source>
        <strain evidence="2">cv. UVA1</strain>
    </source>
</reference>
<dbReference type="EMBL" id="BKCP01012625">
    <property type="protein sequence ID" value="GER56209.1"/>
    <property type="molecule type" value="Genomic_DNA"/>
</dbReference>
<evidence type="ECO:0000313" key="1">
    <source>
        <dbReference type="EMBL" id="GER56209.1"/>
    </source>
</evidence>